<dbReference type="SUPFAM" id="SSF49785">
    <property type="entry name" value="Galactose-binding domain-like"/>
    <property type="match status" value="1"/>
</dbReference>
<keyword evidence="1" id="KW-0378">Hydrolase</keyword>
<dbReference type="InterPro" id="IPR005674">
    <property type="entry name" value="CocE/Ser_esterase"/>
</dbReference>
<evidence type="ECO:0000256" key="1">
    <source>
        <dbReference type="ARBA" id="ARBA00022801"/>
    </source>
</evidence>
<accession>A0A9W9CXD4</accession>
<organism evidence="3 4">
    <name type="scientific">Gnomoniopsis smithogilvyi</name>
    <dbReference type="NCBI Taxonomy" id="1191159"/>
    <lineage>
        <taxon>Eukaryota</taxon>
        <taxon>Fungi</taxon>
        <taxon>Dikarya</taxon>
        <taxon>Ascomycota</taxon>
        <taxon>Pezizomycotina</taxon>
        <taxon>Sordariomycetes</taxon>
        <taxon>Sordariomycetidae</taxon>
        <taxon>Diaporthales</taxon>
        <taxon>Gnomoniaceae</taxon>
        <taxon>Gnomoniopsis</taxon>
    </lineage>
</organism>
<dbReference type="Proteomes" id="UP001140453">
    <property type="component" value="Unassembled WGS sequence"/>
</dbReference>
<proteinExistence type="predicted"/>
<dbReference type="Pfam" id="PF02129">
    <property type="entry name" value="Peptidase_S15"/>
    <property type="match status" value="1"/>
</dbReference>
<evidence type="ECO:0000313" key="3">
    <source>
        <dbReference type="EMBL" id="KAJ4391026.1"/>
    </source>
</evidence>
<dbReference type="SUPFAM" id="SSF53474">
    <property type="entry name" value="alpha/beta-Hydrolases"/>
    <property type="match status" value="1"/>
</dbReference>
<dbReference type="Gene3D" id="1.10.3020.10">
    <property type="entry name" value="alpha-amino acid ester hydrolase ( Helical cap domain)"/>
    <property type="match status" value="1"/>
</dbReference>
<protein>
    <recommendedName>
        <fullName evidence="2">Xaa-Pro dipeptidyl-peptidase C-terminal domain-containing protein</fullName>
    </recommendedName>
</protein>
<dbReference type="InterPro" id="IPR000383">
    <property type="entry name" value="Xaa-Pro-like_dom"/>
</dbReference>
<reference evidence="3" key="1">
    <citation type="submission" date="2022-10" db="EMBL/GenBank/DDBJ databases">
        <title>Tapping the CABI collections for fungal endophytes: first genome assemblies for Collariella, Neodidymelliopsis, Ascochyta clinopodiicola, Didymella pomorum, Didymosphaeria variabile, Neocosmospora piperis and Neocucurbitaria cava.</title>
        <authorList>
            <person name="Hill R."/>
        </authorList>
    </citation>
    <scope>NUCLEOTIDE SEQUENCE</scope>
    <source>
        <strain evidence="3">IMI 355082</strain>
    </source>
</reference>
<dbReference type="InterPro" id="IPR013736">
    <property type="entry name" value="Xaa-Pro_dipept_C"/>
</dbReference>
<evidence type="ECO:0000259" key="2">
    <source>
        <dbReference type="SMART" id="SM00939"/>
    </source>
</evidence>
<dbReference type="InterPro" id="IPR029058">
    <property type="entry name" value="AB_hydrolase_fold"/>
</dbReference>
<feature type="domain" description="Xaa-Pro dipeptidyl-peptidase C-terminal" evidence="2">
    <location>
        <begin position="330"/>
        <end position="560"/>
    </location>
</feature>
<gene>
    <name evidence="3" type="ORF">N0V93_004639</name>
</gene>
<dbReference type="SMART" id="SM00939">
    <property type="entry name" value="PepX_C"/>
    <property type="match status" value="1"/>
</dbReference>
<comment type="caution">
    <text evidence="3">The sequence shown here is derived from an EMBL/GenBank/DDBJ whole genome shotgun (WGS) entry which is preliminary data.</text>
</comment>
<sequence length="566" mass="63207">MSQNPIERGYVDAFFDKLVGWKSGLTPERSRYTEHQVEIPLEGEEHIKLAATVYLAIPKANSQVLGTILVQCPYGRRAPLSILCARIWAARGYHVLFVSTQGSFGSGGVLDPARTDRADGPRVVRWMRKQSWYTGSFATWGMSYLGYAQWALLASDEPLDDMAAAIISVGPHDFSEVLWGTGAHWLASVDWAQMLRNQESLSWWRALYELVNADPNKNNATKKVMPLVDGVKPLLGGAESRQYQFVHRWLTNEDIEKDETGLWEPMKQHKALKRTDVPILLLAGWQDIFVRQNLEQFEQLKANGCDVGLTVGPWNHGEVGNVDGVMQEVLDWLDKYLAKSSGNKRQAPVRVEITGSNESRWLSSWPPATKPLELYLDAPRKLCRSSPENIDQAQFTFDPHEPTPTMGGGLLSRGGYVDDSALAKRADVLSFDLLVDEDVEIIGRPRVHLAHSSDNPHVDVFVRLSEVNRKGVSRNLCEVYRRLDANSTHQPGQSEIIELELSPFAHFFKKGTKIRLLVAGGNFPHYSYNLGSGEAQATGTTLRPARHTIHTGGKEGSKLILPVSIH</sequence>
<evidence type="ECO:0000313" key="4">
    <source>
        <dbReference type="Proteomes" id="UP001140453"/>
    </source>
</evidence>
<dbReference type="InterPro" id="IPR008979">
    <property type="entry name" value="Galactose-bd-like_sf"/>
</dbReference>
<dbReference type="NCBIfam" id="TIGR00976">
    <property type="entry name" value="CocE_NonD"/>
    <property type="match status" value="1"/>
</dbReference>
<dbReference type="GO" id="GO:0008239">
    <property type="term" value="F:dipeptidyl-peptidase activity"/>
    <property type="evidence" value="ECO:0007669"/>
    <property type="project" value="InterPro"/>
</dbReference>
<dbReference type="OrthoDB" id="416441at2759"/>
<dbReference type="Gene3D" id="3.40.50.1820">
    <property type="entry name" value="alpha/beta hydrolase"/>
    <property type="match status" value="1"/>
</dbReference>
<name>A0A9W9CXD4_9PEZI</name>
<keyword evidence="4" id="KW-1185">Reference proteome</keyword>
<dbReference type="EMBL" id="JAPEVB010000003">
    <property type="protein sequence ID" value="KAJ4391026.1"/>
    <property type="molecule type" value="Genomic_DNA"/>
</dbReference>
<dbReference type="AlphaFoldDB" id="A0A9W9CXD4"/>
<dbReference type="Gene3D" id="2.60.120.260">
    <property type="entry name" value="Galactose-binding domain-like"/>
    <property type="match status" value="1"/>
</dbReference>
<dbReference type="Pfam" id="PF08530">
    <property type="entry name" value="PepX_C"/>
    <property type="match status" value="1"/>
</dbReference>